<feature type="transmembrane region" description="Helical" evidence="9">
    <location>
        <begin position="30"/>
        <end position="51"/>
    </location>
</feature>
<dbReference type="PANTHER" id="PTHR38686:SF1">
    <property type="entry name" value="APOLIPOPROTEIN N-ACYLTRANSFERASE"/>
    <property type="match status" value="1"/>
</dbReference>
<dbReference type="Proteomes" id="UP000671995">
    <property type="component" value="Chromosome"/>
</dbReference>
<keyword evidence="3 9" id="KW-1003">Cell membrane</keyword>
<comment type="catalytic activity">
    <reaction evidence="9">
        <text>N-terminal S-1,2-diacyl-sn-glyceryl-L-cysteinyl-[lipoprotein] + a glycerophospholipid = N-acyl-S-1,2-diacyl-sn-glyceryl-L-cysteinyl-[lipoprotein] + a 2-acyl-sn-glycero-3-phospholipid + H(+)</text>
        <dbReference type="Rhea" id="RHEA:48228"/>
        <dbReference type="Rhea" id="RHEA-COMP:14681"/>
        <dbReference type="Rhea" id="RHEA-COMP:14684"/>
        <dbReference type="ChEBI" id="CHEBI:15378"/>
        <dbReference type="ChEBI" id="CHEBI:136912"/>
        <dbReference type="ChEBI" id="CHEBI:140656"/>
        <dbReference type="ChEBI" id="CHEBI:140657"/>
        <dbReference type="ChEBI" id="CHEBI:140660"/>
        <dbReference type="EC" id="2.3.1.269"/>
    </reaction>
</comment>
<feature type="transmembrane region" description="Helical" evidence="9">
    <location>
        <begin position="58"/>
        <end position="78"/>
    </location>
</feature>
<proteinExistence type="inferred from homology"/>
<feature type="transmembrane region" description="Helical" evidence="9">
    <location>
        <begin position="117"/>
        <end position="140"/>
    </location>
</feature>
<dbReference type="PROSITE" id="PS50263">
    <property type="entry name" value="CN_HYDROLASE"/>
    <property type="match status" value="1"/>
</dbReference>
<dbReference type="EC" id="2.3.1.269" evidence="9"/>
<dbReference type="Pfam" id="PF20154">
    <property type="entry name" value="LNT_N"/>
    <property type="match status" value="1"/>
</dbReference>
<dbReference type="GO" id="GO:0042158">
    <property type="term" value="P:lipoprotein biosynthetic process"/>
    <property type="evidence" value="ECO:0007669"/>
    <property type="project" value="UniProtKB-UniRule"/>
</dbReference>
<evidence type="ECO:0000256" key="1">
    <source>
        <dbReference type="ARBA" id="ARBA00004651"/>
    </source>
</evidence>
<keyword evidence="8 9" id="KW-0012">Acyltransferase</keyword>
<dbReference type="AlphaFoldDB" id="A0A975F023"/>
<dbReference type="SUPFAM" id="SSF56317">
    <property type="entry name" value="Carbon-nitrogen hydrolase"/>
    <property type="match status" value="1"/>
</dbReference>
<evidence type="ECO:0000256" key="6">
    <source>
        <dbReference type="ARBA" id="ARBA00022989"/>
    </source>
</evidence>
<organism evidence="11 12">
    <name type="scientific">Treponema parvum</name>
    <dbReference type="NCBI Taxonomy" id="138851"/>
    <lineage>
        <taxon>Bacteria</taxon>
        <taxon>Pseudomonadati</taxon>
        <taxon>Spirochaetota</taxon>
        <taxon>Spirochaetia</taxon>
        <taxon>Spirochaetales</taxon>
        <taxon>Treponemataceae</taxon>
        <taxon>Treponema</taxon>
    </lineage>
</organism>
<dbReference type="RefSeq" id="WP_210116824.1">
    <property type="nucleotide sequence ID" value="NZ_CP054257.1"/>
</dbReference>
<dbReference type="EMBL" id="CP054257">
    <property type="protein sequence ID" value="QTQ12110.1"/>
    <property type="molecule type" value="Genomic_DNA"/>
</dbReference>
<evidence type="ECO:0000256" key="5">
    <source>
        <dbReference type="ARBA" id="ARBA00022692"/>
    </source>
</evidence>
<protein>
    <recommendedName>
        <fullName evidence="9">Apolipoprotein N-acyltransferase</fullName>
        <shortName evidence="9">ALP N-acyltransferase</shortName>
        <ecNumber evidence="9">2.3.1.269</ecNumber>
    </recommendedName>
</protein>
<comment type="subcellular location">
    <subcellularLocation>
        <location evidence="1 9">Cell membrane</location>
        <topology evidence="1 9">Multi-pass membrane protein</topology>
    </subcellularLocation>
</comment>
<evidence type="ECO:0000313" key="12">
    <source>
        <dbReference type="Proteomes" id="UP000671995"/>
    </source>
</evidence>
<feature type="transmembrane region" description="Helical" evidence="9">
    <location>
        <begin position="549"/>
        <end position="571"/>
    </location>
</feature>
<evidence type="ECO:0000256" key="4">
    <source>
        <dbReference type="ARBA" id="ARBA00022679"/>
    </source>
</evidence>
<dbReference type="PANTHER" id="PTHR38686">
    <property type="entry name" value="APOLIPOPROTEIN N-ACYLTRANSFERASE"/>
    <property type="match status" value="1"/>
</dbReference>
<name>A0A975F023_9SPIR</name>
<dbReference type="Pfam" id="PF00795">
    <property type="entry name" value="CN_hydrolase"/>
    <property type="match status" value="1"/>
</dbReference>
<comment type="function">
    <text evidence="9">Catalyzes the phospholipid dependent N-acylation of the N-terminal cysteine of apolipoprotein, the last step in lipoprotein maturation.</text>
</comment>
<feature type="transmembrane region" description="Helical" evidence="9">
    <location>
        <begin position="160"/>
        <end position="181"/>
    </location>
</feature>
<dbReference type="InterPro" id="IPR004563">
    <property type="entry name" value="Apolipo_AcylTrfase"/>
</dbReference>
<keyword evidence="4 9" id="KW-0808">Transferase</keyword>
<dbReference type="InterPro" id="IPR045378">
    <property type="entry name" value="LNT_N"/>
</dbReference>
<keyword evidence="6 9" id="KW-1133">Transmembrane helix</keyword>
<keyword evidence="5 9" id="KW-0812">Transmembrane</keyword>
<evidence type="ECO:0000256" key="3">
    <source>
        <dbReference type="ARBA" id="ARBA00022475"/>
    </source>
</evidence>
<keyword evidence="7 9" id="KW-0472">Membrane</keyword>
<reference evidence="11" key="2">
    <citation type="journal article" date="2021" name="Microbiol. Resour. Announc.">
        <title>Complete Genome Sequences of Three Human Oral Treponema parvum Isolates.</title>
        <authorList>
            <person name="Zeng H."/>
            <person name="Watt R.M."/>
        </authorList>
    </citation>
    <scope>NUCLEOTIDE SEQUENCE</scope>
    <source>
        <strain evidence="11">ATCC 700773</strain>
    </source>
</reference>
<dbReference type="InterPro" id="IPR003010">
    <property type="entry name" value="C-N_Hydrolase"/>
</dbReference>
<dbReference type="GO" id="GO:0005886">
    <property type="term" value="C:plasma membrane"/>
    <property type="evidence" value="ECO:0007669"/>
    <property type="project" value="UniProtKB-SubCell"/>
</dbReference>
<evidence type="ECO:0000256" key="8">
    <source>
        <dbReference type="ARBA" id="ARBA00023315"/>
    </source>
</evidence>
<dbReference type="InterPro" id="IPR036526">
    <property type="entry name" value="C-N_Hydrolase_sf"/>
</dbReference>
<reference evidence="11" key="1">
    <citation type="submission" date="2020-05" db="EMBL/GenBank/DDBJ databases">
        <authorList>
            <person name="Zeng H."/>
            <person name="Chan Y.K."/>
            <person name="Watt R.M."/>
        </authorList>
    </citation>
    <scope>NUCLEOTIDE SEQUENCE</scope>
    <source>
        <strain evidence="11">ATCC 700773</strain>
    </source>
</reference>
<evidence type="ECO:0000256" key="2">
    <source>
        <dbReference type="ARBA" id="ARBA00010065"/>
    </source>
</evidence>
<gene>
    <name evidence="9 11" type="primary">lnt</name>
    <name evidence="11" type="ORF">HRI96_07835</name>
</gene>
<dbReference type="CDD" id="cd07571">
    <property type="entry name" value="ALP_N-acyl_transferase"/>
    <property type="match status" value="1"/>
</dbReference>
<accession>A0A975F023</accession>
<comment type="similarity">
    <text evidence="2 9">Belongs to the CN hydrolase family. Apolipoprotein N-acyltransferase subfamily.</text>
</comment>
<dbReference type="NCBIfam" id="TIGR00546">
    <property type="entry name" value="lnt"/>
    <property type="match status" value="1"/>
</dbReference>
<sequence length="579" mass="64862">MKKKIRSFLINILLLISGAFLFALSNPGFIFPEGISFFAWFAYVPVFVLTYRTSLKIVWLYGFVYGVISYMLYVSWLVTFSPAGSLAIEIQYGLMLLAVFTCMKLCMMFFPKKGWIASFVIFCAYEYLKTVGFAGFSYGVTAYTQWKNLVLMQCAELAGVWPLSALVVFPSAWFSSVILGFTGSAVSENSGSVKIENAATERAENENAGRDAAVDGSGRVNDDRCVKSFLRSVRSHEISACVWLCFFSAAVLYGCFSRKNYSELPSVKVAAIQHNTDPWLSNDSDDYALDVNNLIDLSKKALSQDAGIKLVVWPETSVIPPVIKHYKLRPDRSRFNIVKNFLEFVEGQNSVFVVGNDHQDDIYEDDPDDYNSVLVFVPRKNTLPPNPEIYRKIRLVPFTENFPWPKQFPRLYEALLAGDTHLWSRGEEYTVFREAGLAFSTPVCFEDTFGETGRKMFNAGARALVNLSNDAWSKSLSCQNQHLAMARFRCIENRIPAVRSTASGQTCIIDPNGIIRVMAPPFEKTYVIGDIPVIPDDAPPTLYCRIGDLIGVAFALAAFCVLAAGIILYVLRRKFNFGL</sequence>
<evidence type="ECO:0000313" key="11">
    <source>
        <dbReference type="EMBL" id="QTQ12110.1"/>
    </source>
</evidence>
<dbReference type="Gene3D" id="3.60.110.10">
    <property type="entry name" value="Carbon-nitrogen hydrolase"/>
    <property type="match status" value="1"/>
</dbReference>
<feature type="domain" description="CN hydrolase" evidence="10">
    <location>
        <begin position="267"/>
        <end position="533"/>
    </location>
</feature>
<dbReference type="GO" id="GO:0016410">
    <property type="term" value="F:N-acyltransferase activity"/>
    <property type="evidence" value="ECO:0007669"/>
    <property type="project" value="UniProtKB-UniRule"/>
</dbReference>
<dbReference type="HAMAP" id="MF_01148">
    <property type="entry name" value="Lnt"/>
    <property type="match status" value="1"/>
</dbReference>
<evidence type="ECO:0000256" key="7">
    <source>
        <dbReference type="ARBA" id="ARBA00023136"/>
    </source>
</evidence>
<feature type="transmembrane region" description="Helical" evidence="9">
    <location>
        <begin position="7"/>
        <end position="24"/>
    </location>
</feature>
<comment type="pathway">
    <text evidence="9">Protein modification; lipoprotein biosynthesis (N-acyl transfer).</text>
</comment>
<evidence type="ECO:0000259" key="10">
    <source>
        <dbReference type="PROSITE" id="PS50263"/>
    </source>
</evidence>
<evidence type="ECO:0000256" key="9">
    <source>
        <dbReference type="HAMAP-Rule" id="MF_01148"/>
    </source>
</evidence>